<dbReference type="PROSITE" id="PS00109">
    <property type="entry name" value="PROTEIN_KINASE_TYR"/>
    <property type="match status" value="1"/>
</dbReference>
<dbReference type="GO" id="GO:0005524">
    <property type="term" value="F:ATP binding"/>
    <property type="evidence" value="ECO:0007669"/>
    <property type="project" value="InterPro"/>
</dbReference>
<dbReference type="Pfam" id="PF00069">
    <property type="entry name" value="Pkinase"/>
    <property type="match status" value="1"/>
</dbReference>
<evidence type="ECO:0000256" key="5">
    <source>
        <dbReference type="ARBA" id="ARBA00019973"/>
    </source>
</evidence>
<evidence type="ECO:0000256" key="2">
    <source>
        <dbReference type="ARBA" id="ARBA00011534"/>
    </source>
</evidence>
<evidence type="ECO:0000259" key="11">
    <source>
        <dbReference type="PROSITE" id="PS50011"/>
    </source>
</evidence>
<dbReference type="GO" id="GO:0044773">
    <property type="term" value="P:mitotic DNA damage checkpoint signaling"/>
    <property type="evidence" value="ECO:0007669"/>
    <property type="project" value="TreeGrafter"/>
</dbReference>
<dbReference type="Gene3D" id="3.30.200.20">
    <property type="entry name" value="Phosphorylase Kinase, domain 1"/>
    <property type="match status" value="1"/>
</dbReference>
<dbReference type="Gene3D" id="1.10.510.10">
    <property type="entry name" value="Transferase(Phosphotransferase) domain 1"/>
    <property type="match status" value="1"/>
</dbReference>
<dbReference type="GO" id="GO:0005737">
    <property type="term" value="C:cytoplasm"/>
    <property type="evidence" value="ECO:0007669"/>
    <property type="project" value="TreeGrafter"/>
</dbReference>
<dbReference type="STRING" id="356882.A0A423WGD9"/>
<evidence type="ECO:0000256" key="7">
    <source>
        <dbReference type="ARBA" id="ARBA00033194"/>
    </source>
</evidence>
<comment type="catalytic activity">
    <reaction evidence="8">
        <text>L-threonyl-[protein] + ATP = O-phospho-L-threonyl-[protein] + ADP + H(+)</text>
        <dbReference type="Rhea" id="RHEA:46608"/>
        <dbReference type="Rhea" id="RHEA-COMP:11060"/>
        <dbReference type="Rhea" id="RHEA-COMP:11605"/>
        <dbReference type="ChEBI" id="CHEBI:15378"/>
        <dbReference type="ChEBI" id="CHEBI:30013"/>
        <dbReference type="ChEBI" id="CHEBI:30616"/>
        <dbReference type="ChEBI" id="CHEBI:61977"/>
        <dbReference type="ChEBI" id="CHEBI:456216"/>
        <dbReference type="EC" id="2.7.11.1"/>
    </reaction>
</comment>
<dbReference type="GO" id="GO:0005634">
    <property type="term" value="C:nucleus"/>
    <property type="evidence" value="ECO:0007669"/>
    <property type="project" value="TreeGrafter"/>
</dbReference>
<dbReference type="PANTHER" id="PTHR44167:SF24">
    <property type="entry name" value="SERINE_THREONINE-PROTEIN KINASE CHK2"/>
    <property type="match status" value="1"/>
</dbReference>
<evidence type="ECO:0000256" key="1">
    <source>
        <dbReference type="ARBA" id="ARBA00003747"/>
    </source>
</evidence>
<dbReference type="InterPro" id="IPR008266">
    <property type="entry name" value="Tyr_kinase_AS"/>
</dbReference>
<dbReference type="InterPro" id="IPR011009">
    <property type="entry name" value="Kinase-like_dom_sf"/>
</dbReference>
<keyword evidence="13" id="KW-1185">Reference proteome</keyword>
<evidence type="ECO:0000313" key="13">
    <source>
        <dbReference type="Proteomes" id="UP000283895"/>
    </source>
</evidence>
<comment type="caution">
    <text evidence="12">The sequence shown here is derived from an EMBL/GenBank/DDBJ whole genome shotgun (WGS) entry which is preliminary data.</text>
</comment>
<evidence type="ECO:0000256" key="4">
    <source>
        <dbReference type="ARBA" id="ARBA00013948"/>
    </source>
</evidence>
<evidence type="ECO:0000256" key="9">
    <source>
        <dbReference type="ARBA" id="ARBA00048679"/>
    </source>
</evidence>
<dbReference type="AlphaFoldDB" id="A0A423WGD9"/>
<evidence type="ECO:0000256" key="6">
    <source>
        <dbReference type="ARBA" id="ARBA00030980"/>
    </source>
</evidence>
<evidence type="ECO:0000313" key="12">
    <source>
        <dbReference type="EMBL" id="ROW02423.1"/>
    </source>
</evidence>
<reference evidence="12 13" key="1">
    <citation type="submission" date="2015-09" db="EMBL/GenBank/DDBJ databases">
        <title>Host preference determinants of Valsa canker pathogens revealed by comparative genomics.</title>
        <authorList>
            <person name="Yin Z."/>
            <person name="Huang L."/>
        </authorList>
    </citation>
    <scope>NUCLEOTIDE SEQUENCE [LARGE SCALE GENOMIC DNA]</scope>
    <source>
        <strain evidence="12 13">03-1</strain>
    </source>
</reference>
<evidence type="ECO:0000256" key="8">
    <source>
        <dbReference type="ARBA" id="ARBA00047899"/>
    </source>
</evidence>
<dbReference type="SUPFAM" id="SSF56112">
    <property type="entry name" value="Protein kinase-like (PK-like)"/>
    <property type="match status" value="1"/>
</dbReference>
<dbReference type="PROSITE" id="PS50011">
    <property type="entry name" value="PROTEIN_KINASE_DOM"/>
    <property type="match status" value="1"/>
</dbReference>
<accession>A0A423WGD9</accession>
<name>A0A423WGD9_9PEZI</name>
<gene>
    <name evidence="12" type="ORF">VMCG_06031</name>
</gene>
<feature type="compositionally biased region" description="Low complexity" evidence="10">
    <location>
        <begin position="481"/>
        <end position="501"/>
    </location>
</feature>
<dbReference type="Proteomes" id="UP000283895">
    <property type="component" value="Unassembled WGS sequence"/>
</dbReference>
<comment type="catalytic activity">
    <reaction evidence="9">
        <text>L-seryl-[protein] + ATP = O-phospho-L-seryl-[protein] + ADP + H(+)</text>
        <dbReference type="Rhea" id="RHEA:17989"/>
        <dbReference type="Rhea" id="RHEA-COMP:9863"/>
        <dbReference type="Rhea" id="RHEA-COMP:11604"/>
        <dbReference type="ChEBI" id="CHEBI:15378"/>
        <dbReference type="ChEBI" id="CHEBI:29999"/>
        <dbReference type="ChEBI" id="CHEBI:30616"/>
        <dbReference type="ChEBI" id="CHEBI:83421"/>
        <dbReference type="ChEBI" id="CHEBI:456216"/>
        <dbReference type="EC" id="2.7.11.1"/>
    </reaction>
</comment>
<sequence length="574" mass="63388">MSSLRFATLTPENAVAQKCLASLVDKQLQQSPESRINPAVTAVQASPAAPPRSAHRAAQSKYQLDLSFDNRGHGYNGAWVVGKLGPRTAANVNLPICSSRSRQLRAPHVCEIFIHPQSGLLILRNINTIHSIIYLHAESNTDVELQYGDEHVLHMTTNHLRIGPLDFVLTFSVDNEPAYLTNRDKYMQRWYPNWGRSPVRDRLDPLPRFTQERKRDLIIHHTVSQGAFGVVRVGVDRRSGDIVACKTIHCRQRDVHVVSNEIDIASKVLPNTVGLVSLISSWCEHGQSPPCFQSALEAVHLLMPYAPFSFETTAWHEMPVATRLALFRQVLEGLRNLHSAGIMHRDISPNNLLVFSLQPPSAAICDFGKSKQGTKGIQRGLGPLTFTAPEVGTQEEYTNSIDVFSLALSMLATFKTWVYTGPMYNRDNHTRVLEHLASLQSRMPDHLDVLLRSMLAWDPADRPTAEQALASGVWEQIDVVEPGPGSESQSSGESSGRAPSSTETRRQRSGGPSPSGSGGTNQRIRRSDAPRLSGDEVDLNTGKKTRRPDSSGSGGREKRLRRSDSRSLLSPPPA</sequence>
<dbReference type="InterPro" id="IPR000719">
    <property type="entry name" value="Prot_kinase_dom"/>
</dbReference>
<protein>
    <recommendedName>
        <fullName evidence="5">EKC/KEOPS complex subunit BUD32</fullName>
        <ecNumber evidence="3">2.7.11.1</ecNumber>
    </recommendedName>
    <alternativeName>
        <fullName evidence="6 7">Atypical Serine/threonine protein kinase BUD32</fullName>
    </alternativeName>
    <alternativeName>
        <fullName evidence="4">EKC/KEOPS complex subunit bud32</fullName>
    </alternativeName>
</protein>
<comment type="function">
    <text evidence="1">Component of the EKC/KEOPS complex that is required for the formation of a threonylcarbamoyl group on adenosine at position 37 (t(6)A37) in tRNAs that read codons beginning with adenine. The complex is probably involved in the transfer of the threonylcarbamoyl moiety of threonylcarbamoyl-AMP (TC-AMP) to the N6 group of A37. BUD32 has ATPase activity in the context of the EKC/KEOPS complex and likely plays a supporting role to the catalytic subunit KAE1. The EKC/KEOPS complex also promotes both telomere uncapping and telomere elongation. The complex is required for efficient recruitment of transcriptional coactivators.</text>
</comment>
<dbReference type="CDD" id="cd00180">
    <property type="entry name" value="PKc"/>
    <property type="match status" value="1"/>
</dbReference>
<feature type="domain" description="Protein kinase" evidence="11">
    <location>
        <begin position="217"/>
        <end position="475"/>
    </location>
</feature>
<comment type="subunit">
    <text evidence="2">Component of the EKC/KEOPS complex composed of at least BUD32, CGI121, GON7, KAE1 and PCC1; the whole complex dimerizes.</text>
</comment>
<dbReference type="EMBL" id="LKEA01000017">
    <property type="protein sequence ID" value="ROW02423.1"/>
    <property type="molecule type" value="Genomic_DNA"/>
</dbReference>
<proteinExistence type="predicted"/>
<dbReference type="EC" id="2.7.11.1" evidence="3"/>
<evidence type="ECO:0000256" key="10">
    <source>
        <dbReference type="SAM" id="MobiDB-lite"/>
    </source>
</evidence>
<organism evidence="12 13">
    <name type="scientific">Cytospora schulzeri</name>
    <dbReference type="NCBI Taxonomy" id="448051"/>
    <lineage>
        <taxon>Eukaryota</taxon>
        <taxon>Fungi</taxon>
        <taxon>Dikarya</taxon>
        <taxon>Ascomycota</taxon>
        <taxon>Pezizomycotina</taxon>
        <taxon>Sordariomycetes</taxon>
        <taxon>Sordariomycetidae</taxon>
        <taxon>Diaporthales</taxon>
        <taxon>Cytosporaceae</taxon>
        <taxon>Cytospora</taxon>
    </lineage>
</organism>
<feature type="region of interest" description="Disordered" evidence="10">
    <location>
        <begin position="480"/>
        <end position="574"/>
    </location>
</feature>
<dbReference type="PANTHER" id="PTHR44167">
    <property type="entry name" value="OVARIAN-SPECIFIC SERINE/THREONINE-PROTEIN KINASE LOK-RELATED"/>
    <property type="match status" value="1"/>
</dbReference>
<evidence type="ECO:0000256" key="3">
    <source>
        <dbReference type="ARBA" id="ARBA00012513"/>
    </source>
</evidence>
<dbReference type="GO" id="GO:0004674">
    <property type="term" value="F:protein serine/threonine kinase activity"/>
    <property type="evidence" value="ECO:0007669"/>
    <property type="project" value="UniProtKB-EC"/>
</dbReference>
<dbReference type="OrthoDB" id="5979581at2759"/>